<dbReference type="PANTHER" id="PTHR32552">
    <property type="entry name" value="FERRICHROME IRON RECEPTOR-RELATED"/>
    <property type="match status" value="1"/>
</dbReference>
<gene>
    <name evidence="19" type="ORF">FIV46_05895</name>
</gene>
<evidence type="ECO:0000256" key="10">
    <source>
        <dbReference type="ARBA" id="ARBA00023077"/>
    </source>
</evidence>
<reference evidence="20" key="1">
    <citation type="submission" date="2019-06" db="EMBL/GenBank/DDBJ databases">
        <title>The complete genome of Emcibacter congregatus ZYLT.</title>
        <authorList>
            <person name="Zhao Z."/>
        </authorList>
    </citation>
    <scope>NUCLEOTIDE SEQUENCE [LARGE SCALE GENOMIC DNA]</scope>
    <source>
        <strain evidence="20">MCCC 1A06723</strain>
    </source>
</reference>
<evidence type="ECO:0000259" key="17">
    <source>
        <dbReference type="Pfam" id="PF00593"/>
    </source>
</evidence>
<evidence type="ECO:0000256" key="12">
    <source>
        <dbReference type="ARBA" id="ARBA00023170"/>
    </source>
</evidence>
<dbReference type="Proteomes" id="UP000319148">
    <property type="component" value="Unassembled WGS sequence"/>
</dbReference>
<comment type="subcellular location">
    <subcellularLocation>
        <location evidence="1 14">Cell outer membrane</location>
        <topology evidence="1 14">Multi-pass membrane protein</topology>
    </subcellularLocation>
</comment>
<dbReference type="SUPFAM" id="SSF56935">
    <property type="entry name" value="Porins"/>
    <property type="match status" value="1"/>
</dbReference>
<evidence type="ECO:0000256" key="13">
    <source>
        <dbReference type="ARBA" id="ARBA00023237"/>
    </source>
</evidence>
<dbReference type="Pfam" id="PF07715">
    <property type="entry name" value="Plug"/>
    <property type="match status" value="1"/>
</dbReference>
<dbReference type="Gene3D" id="2.40.170.20">
    <property type="entry name" value="TonB-dependent receptor, beta-barrel domain"/>
    <property type="match status" value="1"/>
</dbReference>
<keyword evidence="5" id="KW-0410">Iron transport</keyword>
<dbReference type="InterPro" id="IPR036942">
    <property type="entry name" value="Beta-barrel_TonB_sf"/>
</dbReference>
<dbReference type="PROSITE" id="PS52016">
    <property type="entry name" value="TONB_DEPENDENT_REC_3"/>
    <property type="match status" value="1"/>
</dbReference>
<keyword evidence="6 14" id="KW-0812">Transmembrane</keyword>
<evidence type="ECO:0000256" key="14">
    <source>
        <dbReference type="PROSITE-ProRule" id="PRU01360"/>
    </source>
</evidence>
<evidence type="ECO:0000256" key="15">
    <source>
        <dbReference type="RuleBase" id="RU003357"/>
    </source>
</evidence>
<evidence type="ECO:0000256" key="4">
    <source>
        <dbReference type="ARBA" id="ARBA00022452"/>
    </source>
</evidence>
<dbReference type="InterPro" id="IPR000531">
    <property type="entry name" value="Beta-barrel_TonB"/>
</dbReference>
<dbReference type="InterPro" id="IPR037066">
    <property type="entry name" value="Plug_dom_sf"/>
</dbReference>
<dbReference type="PANTHER" id="PTHR32552:SF68">
    <property type="entry name" value="FERRICHROME OUTER MEMBRANE TRANSPORTER_PHAGE RECEPTOR"/>
    <property type="match status" value="1"/>
</dbReference>
<keyword evidence="8" id="KW-0408">Iron</keyword>
<comment type="similarity">
    <text evidence="2 14 15">Belongs to the TonB-dependent receptor family.</text>
</comment>
<dbReference type="AlphaFoldDB" id="A0A501PMR4"/>
<dbReference type="InterPro" id="IPR012910">
    <property type="entry name" value="Plug_dom"/>
</dbReference>
<organism evidence="19 20">
    <name type="scientific">Emcibacter nanhaiensis</name>
    <dbReference type="NCBI Taxonomy" id="1505037"/>
    <lineage>
        <taxon>Bacteria</taxon>
        <taxon>Pseudomonadati</taxon>
        <taxon>Pseudomonadota</taxon>
        <taxon>Alphaproteobacteria</taxon>
        <taxon>Emcibacterales</taxon>
        <taxon>Emcibacteraceae</taxon>
        <taxon>Emcibacter</taxon>
    </lineage>
</organism>
<dbReference type="GO" id="GO:0038023">
    <property type="term" value="F:signaling receptor activity"/>
    <property type="evidence" value="ECO:0007669"/>
    <property type="project" value="InterPro"/>
</dbReference>
<evidence type="ECO:0000259" key="18">
    <source>
        <dbReference type="Pfam" id="PF07715"/>
    </source>
</evidence>
<evidence type="ECO:0000256" key="3">
    <source>
        <dbReference type="ARBA" id="ARBA00022448"/>
    </source>
</evidence>
<keyword evidence="11 14" id="KW-0472">Membrane</keyword>
<dbReference type="InterPro" id="IPR039426">
    <property type="entry name" value="TonB-dep_rcpt-like"/>
</dbReference>
<sequence length="714" mass="80712">MVPPVYVQVTWRNKMSIRTTTALAALITVGACTPPALAQQDDDSLEEIIVVGKQQSYFEKARKTAMKMEADDLETPFSLSVLNATMLEDLKANTLEDAYGYISGFSRSGTNANSFTIRGLSADLQNIQVDGLPGLVSRFGSPVTANIERVEVLKGPASVLYGWMDPGGMLNIVTKKPQAETYRSVDVTYQHFIDQNEGGLEGSIDLTGPLNDDGTIMYRLVAGGETEDSFRNYVEEDTLYFYPSLAFQLSDKTRLDLQFEYTKEDRSGDDGLFVLNQDLSTIAPIETYYQEPGDSDNDKGYAFSLSLEHQASDNLTASFRWRSVFHEDERDLYESNAVRPDNTLRRRNRNQYNNRKYHFFDANVNYHIDGAIEQNILAGVNGGYEYRQYDRLAFDTRGANVDIYDPVYTGQILEDDPGNFRKWNLYNVGAYLFDRFTINEHLTLVAGVRFDYQEGDYEYYYLDNDDTGEDETNTSSTNFNGGIVYRVNDRLSLYASYAQSFNPQTVATYDQHGDQLDPEQGEQFEAGVKLAALDGRLNLNAAWFDISKENVVENNGDYNELVGKITSNGIEVNLQYQATDTLQFQGGYTYVDAEVAETFNEDALNNVPAFAPAHSAFLWMRYNYPREVLGGLLGASLGVRYESDRFTDEESRKRVLLPEYTVVDAALYYERNRMKYAVNIANLTNKVYYTGGSNDYKIYPAEPLKISLSARIDF</sequence>
<dbReference type="EMBL" id="VFIY01000005">
    <property type="protein sequence ID" value="TPD61739.1"/>
    <property type="molecule type" value="Genomic_DNA"/>
</dbReference>
<evidence type="ECO:0000256" key="7">
    <source>
        <dbReference type="ARBA" id="ARBA00022729"/>
    </source>
</evidence>
<evidence type="ECO:0000313" key="20">
    <source>
        <dbReference type="Proteomes" id="UP000319148"/>
    </source>
</evidence>
<evidence type="ECO:0000256" key="9">
    <source>
        <dbReference type="ARBA" id="ARBA00023065"/>
    </source>
</evidence>
<evidence type="ECO:0000256" key="2">
    <source>
        <dbReference type="ARBA" id="ARBA00009810"/>
    </source>
</evidence>
<name>A0A501PMR4_9PROT</name>
<accession>A0A501PMR4</accession>
<comment type="caution">
    <text evidence="19">The sequence shown here is derived from an EMBL/GenBank/DDBJ whole genome shotgun (WGS) entry which is preliminary data.</text>
</comment>
<feature type="signal peptide" evidence="16">
    <location>
        <begin position="1"/>
        <end position="38"/>
    </location>
</feature>
<dbReference type="NCBIfam" id="TIGR01783">
    <property type="entry name" value="TonB-siderophor"/>
    <property type="match status" value="1"/>
</dbReference>
<dbReference type="CDD" id="cd01347">
    <property type="entry name" value="ligand_gated_channel"/>
    <property type="match status" value="1"/>
</dbReference>
<keyword evidence="9" id="KW-0406">Ion transport</keyword>
<evidence type="ECO:0000256" key="1">
    <source>
        <dbReference type="ARBA" id="ARBA00004571"/>
    </source>
</evidence>
<evidence type="ECO:0000256" key="6">
    <source>
        <dbReference type="ARBA" id="ARBA00022692"/>
    </source>
</evidence>
<evidence type="ECO:0000256" key="8">
    <source>
        <dbReference type="ARBA" id="ARBA00023004"/>
    </source>
</evidence>
<evidence type="ECO:0000256" key="16">
    <source>
        <dbReference type="SAM" id="SignalP"/>
    </source>
</evidence>
<keyword evidence="3 14" id="KW-0813">Transport</keyword>
<dbReference type="OrthoDB" id="9760333at2"/>
<dbReference type="Gene3D" id="2.170.130.10">
    <property type="entry name" value="TonB-dependent receptor, plug domain"/>
    <property type="match status" value="1"/>
</dbReference>
<keyword evidence="10 15" id="KW-0798">TonB box</keyword>
<evidence type="ECO:0000256" key="5">
    <source>
        <dbReference type="ARBA" id="ARBA00022496"/>
    </source>
</evidence>
<keyword evidence="4 14" id="KW-1134">Transmembrane beta strand</keyword>
<evidence type="ECO:0000256" key="11">
    <source>
        <dbReference type="ARBA" id="ARBA00023136"/>
    </source>
</evidence>
<dbReference type="InterPro" id="IPR010105">
    <property type="entry name" value="TonB_sidphr_rcpt"/>
</dbReference>
<dbReference type="GO" id="GO:0015891">
    <property type="term" value="P:siderophore transport"/>
    <property type="evidence" value="ECO:0007669"/>
    <property type="project" value="InterPro"/>
</dbReference>
<protein>
    <submittedName>
        <fullName evidence="19">TonB-dependent receptor</fullName>
    </submittedName>
</protein>
<evidence type="ECO:0000313" key="19">
    <source>
        <dbReference type="EMBL" id="TPD61739.1"/>
    </source>
</evidence>
<proteinExistence type="inferred from homology"/>
<dbReference type="Pfam" id="PF00593">
    <property type="entry name" value="TonB_dep_Rec_b-barrel"/>
    <property type="match status" value="1"/>
</dbReference>
<keyword evidence="7 16" id="KW-0732">Signal</keyword>
<feature type="chain" id="PRO_5021338977" evidence="16">
    <location>
        <begin position="39"/>
        <end position="714"/>
    </location>
</feature>
<keyword evidence="13 14" id="KW-0998">Cell outer membrane</keyword>
<feature type="domain" description="TonB-dependent receptor plug" evidence="18">
    <location>
        <begin position="73"/>
        <end position="168"/>
    </location>
</feature>
<dbReference type="GO" id="GO:0015344">
    <property type="term" value="F:siderophore uptake transmembrane transporter activity"/>
    <property type="evidence" value="ECO:0007669"/>
    <property type="project" value="TreeGrafter"/>
</dbReference>
<keyword evidence="12 19" id="KW-0675">Receptor</keyword>
<dbReference type="GO" id="GO:0009279">
    <property type="term" value="C:cell outer membrane"/>
    <property type="evidence" value="ECO:0007669"/>
    <property type="project" value="UniProtKB-SubCell"/>
</dbReference>
<keyword evidence="20" id="KW-1185">Reference proteome</keyword>
<feature type="domain" description="TonB-dependent receptor-like beta-barrel" evidence="17">
    <location>
        <begin position="247"/>
        <end position="683"/>
    </location>
</feature>